<evidence type="ECO:0000256" key="1">
    <source>
        <dbReference type="SAM" id="Phobius"/>
    </source>
</evidence>
<keyword evidence="3" id="KW-1185">Reference proteome</keyword>
<evidence type="ECO:0000313" key="3">
    <source>
        <dbReference type="Proteomes" id="UP001589836"/>
    </source>
</evidence>
<protein>
    <recommendedName>
        <fullName evidence="4">Permease</fullName>
    </recommendedName>
</protein>
<reference evidence="2 3" key="1">
    <citation type="submission" date="2024-09" db="EMBL/GenBank/DDBJ databases">
        <authorList>
            <person name="Sun Q."/>
            <person name="Mori K."/>
        </authorList>
    </citation>
    <scope>NUCLEOTIDE SEQUENCE [LARGE SCALE GENOMIC DNA]</scope>
    <source>
        <strain evidence="2 3">NCAIM B.02529</strain>
    </source>
</reference>
<feature type="transmembrane region" description="Helical" evidence="1">
    <location>
        <begin position="137"/>
        <end position="159"/>
    </location>
</feature>
<keyword evidence="1" id="KW-0472">Membrane</keyword>
<sequence>MISGVILYVTAIIVTLISFKKDKTKTNEALYKAWRMFRNIIPDVLSIMLFVGLSLSILTPSLISSIIGEQSGIIGVIYSILIGSVSLIPSFVVYPLGATLVQNGAGLPQVAAMMSSLMCVGIVTLQMEQKIFGRSFAYTRNAASVMMSILFALIVWLVMTWMY</sequence>
<name>A0ABV6LR80_9BACI</name>
<dbReference type="RefSeq" id="WP_377349486.1">
    <property type="nucleotide sequence ID" value="NZ_JBHLTP010000012.1"/>
</dbReference>
<evidence type="ECO:0008006" key="4">
    <source>
        <dbReference type="Google" id="ProtNLM"/>
    </source>
</evidence>
<gene>
    <name evidence="2" type="ORF">ACFFGV_15190</name>
</gene>
<keyword evidence="1" id="KW-0812">Transmembrane</keyword>
<keyword evidence="1" id="KW-1133">Transmembrane helix</keyword>
<evidence type="ECO:0000313" key="2">
    <source>
        <dbReference type="EMBL" id="MFC0524922.1"/>
    </source>
</evidence>
<dbReference type="Proteomes" id="UP001589836">
    <property type="component" value="Unassembled WGS sequence"/>
</dbReference>
<feature type="transmembrane region" description="Helical" evidence="1">
    <location>
        <begin position="106"/>
        <end position="125"/>
    </location>
</feature>
<organism evidence="2 3">
    <name type="scientific">Pontibacillus salicampi</name>
    <dbReference type="NCBI Taxonomy" id="1449801"/>
    <lineage>
        <taxon>Bacteria</taxon>
        <taxon>Bacillati</taxon>
        <taxon>Bacillota</taxon>
        <taxon>Bacilli</taxon>
        <taxon>Bacillales</taxon>
        <taxon>Bacillaceae</taxon>
        <taxon>Pontibacillus</taxon>
    </lineage>
</organism>
<dbReference type="EMBL" id="JBHLTP010000012">
    <property type="protein sequence ID" value="MFC0524922.1"/>
    <property type="molecule type" value="Genomic_DNA"/>
</dbReference>
<feature type="transmembrane region" description="Helical" evidence="1">
    <location>
        <begin position="75"/>
        <end position="94"/>
    </location>
</feature>
<accession>A0ABV6LR80</accession>
<feature type="transmembrane region" description="Helical" evidence="1">
    <location>
        <begin position="44"/>
        <end position="63"/>
    </location>
</feature>
<comment type="caution">
    <text evidence="2">The sequence shown here is derived from an EMBL/GenBank/DDBJ whole genome shotgun (WGS) entry which is preliminary data.</text>
</comment>
<proteinExistence type="predicted"/>